<dbReference type="SUPFAM" id="SSF52200">
    <property type="entry name" value="Toll/Interleukin receptor TIR domain"/>
    <property type="match status" value="1"/>
</dbReference>
<keyword evidence="2" id="KW-0675">Receptor</keyword>
<dbReference type="GeneID" id="303492980"/>
<reference evidence="2 3" key="1">
    <citation type="submission" date="2021-02" db="EMBL/GenBank/DDBJ databases">
        <title>Complete Genome Sequence of Cupriavidus oxalaticus Strain Ox1, a Soil Oxalate-Degrading Species.</title>
        <authorList>
            <person name="Palmieri F."/>
            <person name="Udriet P."/>
            <person name="Deuasquier M."/>
            <person name="Beaudoing E."/>
            <person name="Johnson S.L."/>
            <person name="Davenport K.W."/>
            <person name="Chain P.S."/>
            <person name="Bindschedler S."/>
            <person name="Junier P."/>
        </authorList>
    </citation>
    <scope>NUCLEOTIDE SEQUENCE [LARGE SCALE GENOMIC DNA]</scope>
    <source>
        <strain evidence="2 3">Ox1</strain>
    </source>
</reference>
<accession>A0ABX7HTN7</accession>
<keyword evidence="3" id="KW-1185">Reference proteome</keyword>
<dbReference type="Pfam" id="PF13676">
    <property type="entry name" value="TIR_2"/>
    <property type="match status" value="1"/>
</dbReference>
<dbReference type="EMBL" id="CP069812">
    <property type="protein sequence ID" value="QRQ93483.1"/>
    <property type="molecule type" value="Genomic_DNA"/>
</dbReference>
<feature type="domain" description="TIR" evidence="1">
    <location>
        <begin position="14"/>
        <end position="159"/>
    </location>
</feature>
<dbReference type="SMART" id="SM00255">
    <property type="entry name" value="TIR"/>
    <property type="match status" value="1"/>
</dbReference>
<organism evidence="2 3">
    <name type="scientific">Cupriavidus oxalaticus</name>
    <dbReference type="NCBI Taxonomy" id="96344"/>
    <lineage>
        <taxon>Bacteria</taxon>
        <taxon>Pseudomonadati</taxon>
        <taxon>Pseudomonadota</taxon>
        <taxon>Betaproteobacteria</taxon>
        <taxon>Burkholderiales</taxon>
        <taxon>Burkholderiaceae</taxon>
        <taxon>Cupriavidus</taxon>
    </lineage>
</organism>
<name>A0ABX7HTN7_9BURK</name>
<gene>
    <name evidence="2" type="ORF">JTE92_25760</name>
</gene>
<dbReference type="Gene3D" id="3.40.50.10140">
    <property type="entry name" value="Toll/interleukin-1 receptor homology (TIR) domain"/>
    <property type="match status" value="1"/>
</dbReference>
<evidence type="ECO:0000313" key="3">
    <source>
        <dbReference type="Proteomes" id="UP000623307"/>
    </source>
</evidence>
<sequence length="339" mass="37874">MRDNTESRFHEEIRVTTLVFSYAHADEGLRNELEKHLSGLQRLGLIQTWHDRRIIAGQDFAAEIDSHFEAADVILLLISPDFIASEYCYNIEMTRALERHQRGEAVVIPVILRPCHWHALPFGKLLAATIDGKPVTHFPSWDDAFYQVAEAIKRAIATIAERAPATGGAPAALTTTVIPTATQTDMATAHAPRSSNLRIRRHFTDRDRDQARRDGYQSVSGYFETSLAELKERNPDIDIHFERTTTQAFEASIYVEGKRECHCGVWLGTSSIMGGDIGFSFGGVTPNSFNETISLTDDGYTMGFRPLGMAFYGAHSEALLTPEGAAEYLWSIFIRPLQP</sequence>
<evidence type="ECO:0000259" key="1">
    <source>
        <dbReference type="PROSITE" id="PS50104"/>
    </source>
</evidence>
<protein>
    <submittedName>
        <fullName evidence="2">Toll/interleukin-1 receptor domain-containing protein</fullName>
    </submittedName>
</protein>
<dbReference type="Proteomes" id="UP000623307">
    <property type="component" value="Chromosome 2"/>
</dbReference>
<proteinExistence type="predicted"/>
<dbReference type="RefSeq" id="WP_198065748.1">
    <property type="nucleotide sequence ID" value="NZ_CP069810.1"/>
</dbReference>
<dbReference type="InterPro" id="IPR000157">
    <property type="entry name" value="TIR_dom"/>
</dbReference>
<dbReference type="PROSITE" id="PS50104">
    <property type="entry name" value="TIR"/>
    <property type="match status" value="1"/>
</dbReference>
<evidence type="ECO:0000313" key="2">
    <source>
        <dbReference type="EMBL" id="QRQ93483.1"/>
    </source>
</evidence>
<dbReference type="InterPro" id="IPR035897">
    <property type="entry name" value="Toll_tir_struct_dom_sf"/>
</dbReference>